<comment type="caution">
    <text evidence="1">The sequence shown here is derived from an EMBL/GenBank/DDBJ whole genome shotgun (WGS) entry which is preliminary data.</text>
</comment>
<proteinExistence type="predicted"/>
<keyword evidence="2" id="KW-1185">Reference proteome</keyword>
<sequence length="173" mass="19960">MEHLLVIDYETDAERKRIDSAIERFRSKLEIHREKGVIIRLGGDDIEEFLQDLYARLEKGRENVRIYASEEYTSTIDEISETIVYETGIETESVRKFTRFLLNKMNASYEGVTNGIESYSVYTRKGRASIGTRFTTQDNGTKVVITITGFGNVVPFVTNKIDEDLHTFLEESR</sequence>
<dbReference type="RefSeq" id="WP_255333476.1">
    <property type="nucleotide sequence ID" value="NZ_VOTZ01000034.1"/>
</dbReference>
<dbReference type="AlphaFoldDB" id="A0ABD4TP22"/>
<protein>
    <submittedName>
        <fullName evidence="1">Uncharacterized protein</fullName>
    </submittedName>
</protein>
<evidence type="ECO:0000313" key="2">
    <source>
        <dbReference type="Proteomes" id="UP001524383"/>
    </source>
</evidence>
<evidence type="ECO:0000313" key="1">
    <source>
        <dbReference type="EMBL" id="MCQ1539508.1"/>
    </source>
</evidence>
<name>A0ABD4TP22_9EURY</name>
<dbReference type="Proteomes" id="UP001524383">
    <property type="component" value="Unassembled WGS sequence"/>
</dbReference>
<organism evidence="1 2">
    <name type="scientific">Methanocalculus taiwanensis</name>
    <dbReference type="NCBI Taxonomy" id="106207"/>
    <lineage>
        <taxon>Archaea</taxon>
        <taxon>Methanobacteriati</taxon>
        <taxon>Methanobacteriota</taxon>
        <taxon>Stenosarchaea group</taxon>
        <taxon>Methanomicrobia</taxon>
        <taxon>Methanomicrobiales</taxon>
        <taxon>Methanocalculaceae</taxon>
        <taxon>Methanocalculus</taxon>
    </lineage>
</organism>
<reference evidence="1 2" key="1">
    <citation type="submission" date="2019-08" db="EMBL/GenBank/DDBJ databases">
        <authorList>
            <person name="Chen S.-C."/>
            <person name="Lai M.-C."/>
            <person name="You Y.-T."/>
        </authorList>
    </citation>
    <scope>NUCLEOTIDE SEQUENCE [LARGE SCALE GENOMIC DNA]</scope>
    <source>
        <strain evidence="1 2">P2F9704a</strain>
    </source>
</reference>
<accession>A0ABD4TP22</accession>
<dbReference type="EMBL" id="VOTZ01000034">
    <property type="protein sequence ID" value="MCQ1539508.1"/>
    <property type="molecule type" value="Genomic_DNA"/>
</dbReference>
<gene>
    <name evidence="1" type="ORF">FTO68_11020</name>
</gene>